<feature type="domain" description="Protein kinase" evidence="4">
    <location>
        <begin position="12"/>
        <end position="283"/>
    </location>
</feature>
<evidence type="ECO:0000259" key="4">
    <source>
        <dbReference type="PROSITE" id="PS50011"/>
    </source>
</evidence>
<organism evidence="5 6">
    <name type="scientific">Candidatus Chloroploca asiatica</name>
    <dbReference type="NCBI Taxonomy" id="1506545"/>
    <lineage>
        <taxon>Bacteria</taxon>
        <taxon>Bacillati</taxon>
        <taxon>Chloroflexota</taxon>
        <taxon>Chloroflexia</taxon>
        <taxon>Chloroflexales</taxon>
        <taxon>Chloroflexineae</taxon>
        <taxon>Oscillochloridaceae</taxon>
        <taxon>Candidatus Chloroploca</taxon>
    </lineage>
</organism>
<dbReference type="GO" id="GO:0004674">
    <property type="term" value="F:protein serine/threonine kinase activity"/>
    <property type="evidence" value="ECO:0007669"/>
    <property type="project" value="UniProtKB-KW"/>
</dbReference>
<dbReference type="Pfam" id="PF00069">
    <property type="entry name" value="Pkinase"/>
    <property type="match status" value="1"/>
</dbReference>
<dbReference type="PROSITE" id="PS50294">
    <property type="entry name" value="WD_REPEATS_REGION"/>
    <property type="match status" value="4"/>
</dbReference>
<dbReference type="Proteomes" id="UP000220922">
    <property type="component" value="Unassembled WGS sequence"/>
</dbReference>
<dbReference type="SUPFAM" id="SSF56112">
    <property type="entry name" value="Protein kinase-like (PK-like)"/>
    <property type="match status" value="1"/>
</dbReference>
<keyword evidence="1" id="KW-0853">WD repeat</keyword>
<dbReference type="Pfam" id="PF00400">
    <property type="entry name" value="WD40"/>
    <property type="match status" value="7"/>
</dbReference>
<feature type="repeat" description="WD" evidence="1">
    <location>
        <begin position="569"/>
        <end position="610"/>
    </location>
</feature>
<keyword evidence="5" id="KW-0723">Serine/threonine-protein kinase</keyword>
<dbReference type="PROSITE" id="PS50082">
    <property type="entry name" value="WD_REPEATS_2"/>
    <property type="match status" value="5"/>
</dbReference>
<feature type="repeat" description="WD" evidence="1">
    <location>
        <begin position="402"/>
        <end position="443"/>
    </location>
</feature>
<keyword evidence="5" id="KW-0418">Kinase</keyword>
<keyword evidence="2" id="KW-0067">ATP-binding</keyword>
<dbReference type="RefSeq" id="WP_097653575.1">
    <property type="nucleotide sequence ID" value="NZ_LYXE01000102.1"/>
</dbReference>
<evidence type="ECO:0000256" key="3">
    <source>
        <dbReference type="SAM" id="MobiDB-lite"/>
    </source>
</evidence>
<name>A0A2H3KKE3_9CHLR</name>
<dbReference type="AlphaFoldDB" id="A0A2H3KKE3"/>
<evidence type="ECO:0000256" key="2">
    <source>
        <dbReference type="PROSITE-ProRule" id="PRU10141"/>
    </source>
</evidence>
<dbReference type="SUPFAM" id="SSF50978">
    <property type="entry name" value="WD40 repeat-like"/>
    <property type="match status" value="1"/>
</dbReference>
<evidence type="ECO:0000256" key="1">
    <source>
        <dbReference type="PROSITE-ProRule" id="PRU00221"/>
    </source>
</evidence>
<dbReference type="OrthoDB" id="5632033at2"/>
<proteinExistence type="predicted"/>
<feature type="region of interest" description="Disordered" evidence="3">
    <location>
        <begin position="277"/>
        <end position="346"/>
    </location>
</feature>
<evidence type="ECO:0000313" key="6">
    <source>
        <dbReference type="Proteomes" id="UP000220922"/>
    </source>
</evidence>
<dbReference type="InterPro" id="IPR001680">
    <property type="entry name" value="WD40_rpt"/>
</dbReference>
<dbReference type="CDD" id="cd14014">
    <property type="entry name" value="STKc_PknB_like"/>
    <property type="match status" value="1"/>
</dbReference>
<dbReference type="Gene3D" id="3.30.200.20">
    <property type="entry name" value="Phosphorylase Kinase, domain 1"/>
    <property type="match status" value="1"/>
</dbReference>
<dbReference type="InterPro" id="IPR015943">
    <property type="entry name" value="WD40/YVTN_repeat-like_dom_sf"/>
</dbReference>
<dbReference type="GO" id="GO:0005524">
    <property type="term" value="F:ATP binding"/>
    <property type="evidence" value="ECO:0007669"/>
    <property type="project" value="UniProtKB-UniRule"/>
</dbReference>
<feature type="repeat" description="WD" evidence="1">
    <location>
        <begin position="367"/>
        <end position="401"/>
    </location>
</feature>
<feature type="compositionally biased region" description="Low complexity" evidence="3">
    <location>
        <begin position="310"/>
        <end position="319"/>
    </location>
</feature>
<comment type="caution">
    <text evidence="5">The sequence shown here is derived from an EMBL/GenBank/DDBJ whole genome shotgun (WGS) entry which is preliminary data.</text>
</comment>
<dbReference type="CDD" id="cd00200">
    <property type="entry name" value="WD40"/>
    <property type="match status" value="1"/>
</dbReference>
<reference evidence="5 6" key="1">
    <citation type="submission" date="2016-05" db="EMBL/GenBank/DDBJ databases">
        <authorList>
            <person name="Lavstsen T."/>
            <person name="Jespersen J.S."/>
        </authorList>
    </citation>
    <scope>NUCLEOTIDE SEQUENCE [LARGE SCALE GENOMIC DNA]</scope>
    <source>
        <strain evidence="5 6">B7-9</strain>
    </source>
</reference>
<dbReference type="PROSITE" id="PS00107">
    <property type="entry name" value="PROTEIN_KINASE_ATP"/>
    <property type="match status" value="1"/>
</dbReference>
<feature type="binding site" evidence="2">
    <location>
        <position position="41"/>
    </location>
    <ligand>
        <name>ATP</name>
        <dbReference type="ChEBI" id="CHEBI:30616"/>
    </ligand>
</feature>
<dbReference type="SMART" id="SM00320">
    <property type="entry name" value="WD40"/>
    <property type="match status" value="7"/>
</dbReference>
<keyword evidence="5" id="KW-0808">Transferase</keyword>
<keyword evidence="2" id="KW-0547">Nucleotide-binding</keyword>
<dbReference type="InterPro" id="IPR036322">
    <property type="entry name" value="WD40_repeat_dom_sf"/>
</dbReference>
<keyword evidence="6" id="KW-1185">Reference proteome</keyword>
<protein>
    <submittedName>
        <fullName evidence="5">Serine/threonine protein kinase</fullName>
    </submittedName>
</protein>
<dbReference type="PANTHER" id="PTHR19879">
    <property type="entry name" value="TRANSCRIPTION INITIATION FACTOR TFIID"/>
    <property type="match status" value="1"/>
</dbReference>
<sequence>MLEPGAILQDRYKIVEQIGKGGMGAVYHARDLRLRTDVALKETFFQDAVYRRAFEHEAQVLARLRHQALPRVIDHFNEGQGQFLVMEFIHGEDLGNQINRLGRRFASPQAMPMILRWTDQLLDALNYLHTRPVPVFHRDIKPKNLKLTQSYDIILLDFGLARGGVTVAIDLEEVADASANARKIYGFTPPYAPIEQMRDGEADPRSDLYSLAATMYQLLTGTLPVDAMTRMTRMISGQPDPLKPIRTLAPHVSEPIARVLEHALAVMIDERPASAREMRTALARARNQGSSRERARSRQENAEAPPPEQELPVEAAPEPIVGLVPGQVTAGNPLASQTGPGESQAITGSSLDPQATLLHMLTIGSPIRSVAFNPAGDLLAAGYDDHTAGLWQVNSYSPLVTLKGHVSSVRSVAFAPYGNLLATGSDDETVRLWQANDGAFIRELRLPGCPVESIAFSPDGTKLLIGGWGGSLALCEVDHEYVRIIKTLVCPFVHSVAFSPDGTLIAAGGYDGAVYLWQVSDTSPLPSLSGFPTFILRVAFSPDSAYLAASSNTSVQVWRMSDQKPIEFFQEHRGPVHAIAFSPNSQLLVTGSEDKKVFFWRLSDGIRIPVALEHRAGIASLAYSPDGKLLATGCHDGRLYLWTVGV</sequence>
<feature type="compositionally biased region" description="Polar residues" evidence="3">
    <location>
        <begin position="334"/>
        <end position="346"/>
    </location>
</feature>
<dbReference type="EMBL" id="LYXE01000102">
    <property type="protein sequence ID" value="PDV98396.1"/>
    <property type="molecule type" value="Genomic_DNA"/>
</dbReference>
<feature type="repeat" description="WD" evidence="1">
    <location>
        <begin position="493"/>
        <end position="527"/>
    </location>
</feature>
<feature type="repeat" description="WD" evidence="1">
    <location>
        <begin position="611"/>
        <end position="646"/>
    </location>
</feature>
<dbReference type="InterPro" id="IPR017441">
    <property type="entry name" value="Protein_kinase_ATP_BS"/>
</dbReference>
<accession>A0A2H3KKE3</accession>
<dbReference type="InterPro" id="IPR011009">
    <property type="entry name" value="Kinase-like_dom_sf"/>
</dbReference>
<feature type="compositionally biased region" description="Basic and acidic residues" evidence="3">
    <location>
        <begin position="291"/>
        <end position="301"/>
    </location>
</feature>
<dbReference type="Gene3D" id="1.10.510.10">
    <property type="entry name" value="Transferase(Phosphotransferase) domain 1"/>
    <property type="match status" value="1"/>
</dbReference>
<dbReference type="PANTHER" id="PTHR19879:SF9">
    <property type="entry name" value="TRANSCRIPTION INITIATION FACTOR TFIID SUBUNIT 5"/>
    <property type="match status" value="1"/>
</dbReference>
<gene>
    <name evidence="5" type="ORF">A9Q02_15690</name>
</gene>
<dbReference type="PROSITE" id="PS50011">
    <property type="entry name" value="PROTEIN_KINASE_DOM"/>
    <property type="match status" value="1"/>
</dbReference>
<dbReference type="SMART" id="SM00220">
    <property type="entry name" value="S_TKc"/>
    <property type="match status" value="1"/>
</dbReference>
<dbReference type="Gene3D" id="2.130.10.10">
    <property type="entry name" value="YVTN repeat-like/Quinoprotein amine dehydrogenase"/>
    <property type="match status" value="2"/>
</dbReference>
<dbReference type="InterPro" id="IPR000719">
    <property type="entry name" value="Prot_kinase_dom"/>
</dbReference>
<evidence type="ECO:0000313" key="5">
    <source>
        <dbReference type="EMBL" id="PDV98396.1"/>
    </source>
</evidence>